<dbReference type="RefSeq" id="WP_123698011.1">
    <property type="nucleotide sequence ID" value="NZ_RKHJ01000001.1"/>
</dbReference>
<dbReference type="OrthoDB" id="5118938at2"/>
<dbReference type="AlphaFoldDB" id="A0A3N2AVQ4"/>
<dbReference type="Proteomes" id="UP000275456">
    <property type="component" value="Unassembled WGS sequence"/>
</dbReference>
<dbReference type="EMBL" id="RKHJ01000001">
    <property type="protein sequence ID" value="ROR67107.1"/>
    <property type="molecule type" value="Genomic_DNA"/>
</dbReference>
<proteinExistence type="predicted"/>
<organism evidence="1 2">
    <name type="scientific">Agrococcus jenensis</name>
    <dbReference type="NCBI Taxonomy" id="46353"/>
    <lineage>
        <taxon>Bacteria</taxon>
        <taxon>Bacillati</taxon>
        <taxon>Actinomycetota</taxon>
        <taxon>Actinomycetes</taxon>
        <taxon>Micrococcales</taxon>
        <taxon>Microbacteriaceae</taxon>
        <taxon>Agrococcus</taxon>
    </lineage>
</organism>
<keyword evidence="2" id="KW-1185">Reference proteome</keyword>
<sequence length="80" mass="8766">MDHPTQHPVYSPADIAAVLTELTACGTDPLVLRRWAGRREVHTAMVRASKALSSVRLPGRTPGGGWVEFALVEGAWMRTR</sequence>
<gene>
    <name evidence="1" type="ORF">EDD26_2506</name>
</gene>
<evidence type="ECO:0000313" key="2">
    <source>
        <dbReference type="Proteomes" id="UP000275456"/>
    </source>
</evidence>
<reference evidence="1 2" key="1">
    <citation type="submission" date="2018-11" db="EMBL/GenBank/DDBJ databases">
        <title>Sequencing the genomes of 1000 actinobacteria strains.</title>
        <authorList>
            <person name="Klenk H.-P."/>
        </authorList>
    </citation>
    <scope>NUCLEOTIDE SEQUENCE [LARGE SCALE GENOMIC DNA]</scope>
    <source>
        <strain evidence="1 2">DSM 9580</strain>
    </source>
</reference>
<accession>A0A3N2AVQ4</accession>
<protein>
    <submittedName>
        <fullName evidence="1">Uncharacterized protein</fullName>
    </submittedName>
</protein>
<name>A0A3N2AVQ4_9MICO</name>
<evidence type="ECO:0000313" key="1">
    <source>
        <dbReference type="EMBL" id="ROR67107.1"/>
    </source>
</evidence>
<comment type="caution">
    <text evidence="1">The sequence shown here is derived from an EMBL/GenBank/DDBJ whole genome shotgun (WGS) entry which is preliminary data.</text>
</comment>